<comment type="caution">
    <text evidence="1">The sequence shown here is derived from an EMBL/GenBank/DDBJ whole genome shotgun (WGS) entry which is preliminary data.</text>
</comment>
<accession>A0A7J7F5U7</accession>
<protein>
    <submittedName>
        <fullName evidence="1">Uncharacterized protein</fullName>
    </submittedName>
</protein>
<reference evidence="1 2" key="1">
    <citation type="journal article" date="2020" name="Mol. Biol. Evol.">
        <title>Interspecific Gene Flow and the Evolution of Specialization in Black and White Rhinoceros.</title>
        <authorList>
            <person name="Moodley Y."/>
            <person name="Westbury M.V."/>
            <person name="Russo I.M."/>
            <person name="Gopalakrishnan S."/>
            <person name="Rakotoarivelo A."/>
            <person name="Olsen R.A."/>
            <person name="Prost S."/>
            <person name="Tunstall T."/>
            <person name="Ryder O.A."/>
            <person name="Dalen L."/>
            <person name="Bruford M.W."/>
        </authorList>
    </citation>
    <scope>NUCLEOTIDE SEQUENCE [LARGE SCALE GENOMIC DNA]</scope>
    <source>
        <strain evidence="1">SBR-YM</strain>
        <tissue evidence="1">Skin</tissue>
    </source>
</reference>
<dbReference type="GO" id="GO:0042274">
    <property type="term" value="P:ribosomal small subunit biogenesis"/>
    <property type="evidence" value="ECO:0007669"/>
    <property type="project" value="InterPro"/>
</dbReference>
<proteinExistence type="predicted"/>
<evidence type="ECO:0000313" key="1">
    <source>
        <dbReference type="EMBL" id="KAF5923327.1"/>
    </source>
</evidence>
<gene>
    <name evidence="1" type="ORF">HPG69_006493</name>
</gene>
<dbReference type="EMBL" id="JACDTQ010001259">
    <property type="protein sequence ID" value="KAF5923327.1"/>
    <property type="molecule type" value="Genomic_DNA"/>
</dbReference>
<sequence>MGQLFKATCVKSDLGNCSREWFQTQGGEKGVALIDLLRLQHLENCLFTWSTQVSLEADDTTAPQRVLLPTQKINDEEDGQNKASYREFLDDNYDCPQHLKEPSGPSTLIPKNTLSVRNRRGEKEETSVIPGPGINFLNQYLHSFEEDIGSVNKVAPVLDPQLDLDPDIVVAPGDDFDFDNPDSLCEMILLFRLMRKKRQRGNEYTKSQS</sequence>
<keyword evidence="2" id="KW-1185">Reference proteome</keyword>
<dbReference type="AlphaFoldDB" id="A0A7J7F5U7"/>
<organism evidence="1 2">
    <name type="scientific">Diceros bicornis minor</name>
    <name type="common">South-central black rhinoceros</name>
    <dbReference type="NCBI Taxonomy" id="77932"/>
    <lineage>
        <taxon>Eukaryota</taxon>
        <taxon>Metazoa</taxon>
        <taxon>Chordata</taxon>
        <taxon>Craniata</taxon>
        <taxon>Vertebrata</taxon>
        <taxon>Euteleostomi</taxon>
        <taxon>Mammalia</taxon>
        <taxon>Eutheria</taxon>
        <taxon>Laurasiatheria</taxon>
        <taxon>Perissodactyla</taxon>
        <taxon>Rhinocerotidae</taxon>
        <taxon>Diceros</taxon>
    </lineage>
</organism>
<dbReference type="Proteomes" id="UP000551758">
    <property type="component" value="Unassembled WGS sequence"/>
</dbReference>
<dbReference type="InterPro" id="IPR007307">
    <property type="entry name" value="Ltv1"/>
</dbReference>
<name>A0A7J7F5U7_DICBM</name>
<dbReference type="Pfam" id="PF04180">
    <property type="entry name" value="LTV"/>
    <property type="match status" value="1"/>
</dbReference>
<evidence type="ECO:0000313" key="2">
    <source>
        <dbReference type="Proteomes" id="UP000551758"/>
    </source>
</evidence>